<evidence type="ECO:0000256" key="7">
    <source>
        <dbReference type="ARBA" id="ARBA00023033"/>
    </source>
</evidence>
<reference evidence="11 12" key="1">
    <citation type="submission" date="2024-11" db="EMBL/GenBank/DDBJ databases">
        <title>Chromosome-level genome assembly of Eucalyptus globulus Labill. provides insights into its genome evolution.</title>
        <authorList>
            <person name="Li X."/>
        </authorList>
    </citation>
    <scope>NUCLEOTIDE SEQUENCE [LARGE SCALE GENOMIC DNA]</scope>
    <source>
        <strain evidence="11">CL2024</strain>
        <tissue evidence="11">Fresh tender leaves</tissue>
    </source>
</reference>
<feature type="transmembrane region" description="Helical" evidence="10">
    <location>
        <begin position="29"/>
        <end position="50"/>
    </location>
</feature>
<evidence type="ECO:0000256" key="6">
    <source>
        <dbReference type="ARBA" id="ARBA00023004"/>
    </source>
</evidence>
<evidence type="ECO:0000256" key="3">
    <source>
        <dbReference type="ARBA" id="ARBA00022617"/>
    </source>
</evidence>
<dbReference type="InterPro" id="IPR002401">
    <property type="entry name" value="Cyt_P450_E_grp-I"/>
</dbReference>
<evidence type="ECO:0000256" key="10">
    <source>
        <dbReference type="SAM" id="Phobius"/>
    </source>
</evidence>
<evidence type="ECO:0000313" key="11">
    <source>
        <dbReference type="EMBL" id="KAL3748096.1"/>
    </source>
</evidence>
<keyword evidence="5 9" id="KW-0560">Oxidoreductase</keyword>
<keyword evidence="7 9" id="KW-0503">Monooxygenase</keyword>
<proteinExistence type="inferred from homology"/>
<name>A0ABD3L8D9_EUCGL</name>
<dbReference type="PANTHER" id="PTHR47955:SF19">
    <property type="entry name" value="CYTOCHROME P450 71A9-LIKE ISOFORM X1"/>
    <property type="match status" value="1"/>
</dbReference>
<accession>A0ABD3L8D9</accession>
<dbReference type="AlphaFoldDB" id="A0ABD3L8D9"/>
<dbReference type="SUPFAM" id="SSF48264">
    <property type="entry name" value="Cytochrome P450"/>
    <property type="match status" value="1"/>
</dbReference>
<keyword evidence="3 8" id="KW-0349">Heme</keyword>
<dbReference type="GO" id="GO:0004497">
    <property type="term" value="F:monooxygenase activity"/>
    <property type="evidence" value="ECO:0007669"/>
    <property type="project" value="UniProtKB-KW"/>
</dbReference>
<keyword evidence="12" id="KW-1185">Reference proteome</keyword>
<comment type="caution">
    <text evidence="11">The sequence shown here is derived from an EMBL/GenBank/DDBJ whole genome shotgun (WGS) entry which is preliminary data.</text>
</comment>
<keyword evidence="10" id="KW-1133">Transmembrane helix</keyword>
<evidence type="ECO:0000313" key="12">
    <source>
        <dbReference type="Proteomes" id="UP001634007"/>
    </source>
</evidence>
<keyword evidence="6 8" id="KW-0408">Iron</keyword>
<evidence type="ECO:0000256" key="5">
    <source>
        <dbReference type="ARBA" id="ARBA00023002"/>
    </source>
</evidence>
<dbReference type="EMBL" id="JBJKBG010000002">
    <property type="protein sequence ID" value="KAL3748096.1"/>
    <property type="molecule type" value="Genomic_DNA"/>
</dbReference>
<comment type="similarity">
    <text evidence="2 9">Belongs to the cytochrome P450 family.</text>
</comment>
<dbReference type="CDD" id="cd11072">
    <property type="entry name" value="CYP71-like"/>
    <property type="match status" value="1"/>
</dbReference>
<protein>
    <recommendedName>
        <fullName evidence="13">Cytochrome P450</fullName>
    </recommendedName>
</protein>
<gene>
    <name evidence="11" type="ORF">ACJRO7_009339</name>
</gene>
<dbReference type="PROSITE" id="PS00086">
    <property type="entry name" value="CYTOCHROME_P450"/>
    <property type="match status" value="1"/>
</dbReference>
<dbReference type="InterPro" id="IPR017972">
    <property type="entry name" value="Cyt_P450_CS"/>
</dbReference>
<evidence type="ECO:0000256" key="9">
    <source>
        <dbReference type="RuleBase" id="RU000461"/>
    </source>
</evidence>
<dbReference type="PRINTS" id="PR00385">
    <property type="entry name" value="P450"/>
</dbReference>
<dbReference type="GO" id="GO:0046872">
    <property type="term" value="F:metal ion binding"/>
    <property type="evidence" value="ECO:0007669"/>
    <property type="project" value="UniProtKB-KW"/>
</dbReference>
<keyword evidence="10" id="KW-0812">Transmembrane</keyword>
<evidence type="ECO:0008006" key="13">
    <source>
        <dbReference type="Google" id="ProtNLM"/>
    </source>
</evidence>
<dbReference type="Pfam" id="PF00067">
    <property type="entry name" value="p450"/>
    <property type="match status" value="1"/>
</dbReference>
<dbReference type="Gene3D" id="1.10.630.10">
    <property type="entry name" value="Cytochrome P450"/>
    <property type="match status" value="1"/>
</dbReference>
<dbReference type="InterPro" id="IPR036396">
    <property type="entry name" value="Cyt_P450_sf"/>
</dbReference>
<evidence type="ECO:0000256" key="8">
    <source>
        <dbReference type="PIRSR" id="PIRSR602401-1"/>
    </source>
</evidence>
<keyword evidence="10" id="KW-0472">Membrane</keyword>
<evidence type="ECO:0000256" key="2">
    <source>
        <dbReference type="ARBA" id="ARBA00010617"/>
    </source>
</evidence>
<comment type="cofactor">
    <cofactor evidence="1 8">
        <name>heme</name>
        <dbReference type="ChEBI" id="CHEBI:30413"/>
    </cofactor>
</comment>
<dbReference type="PRINTS" id="PR00463">
    <property type="entry name" value="EP450I"/>
</dbReference>
<feature type="binding site" description="axial binding residue" evidence="8">
    <location>
        <position position="468"/>
    </location>
    <ligand>
        <name>heme</name>
        <dbReference type="ChEBI" id="CHEBI:30413"/>
    </ligand>
    <ligandPart>
        <name>Fe</name>
        <dbReference type="ChEBI" id="CHEBI:18248"/>
    </ligandPart>
</feature>
<evidence type="ECO:0000256" key="1">
    <source>
        <dbReference type="ARBA" id="ARBA00001971"/>
    </source>
</evidence>
<keyword evidence="4 8" id="KW-0479">Metal-binding</keyword>
<dbReference type="PANTHER" id="PTHR47955">
    <property type="entry name" value="CYTOCHROME P450 FAMILY 71 PROTEIN"/>
    <property type="match status" value="1"/>
</dbReference>
<evidence type="ECO:0000256" key="4">
    <source>
        <dbReference type="ARBA" id="ARBA00022723"/>
    </source>
</evidence>
<dbReference type="FunFam" id="1.10.630.10:FF:000011">
    <property type="entry name" value="Cytochrome P450 83B1"/>
    <property type="match status" value="1"/>
</dbReference>
<dbReference type="InterPro" id="IPR001128">
    <property type="entry name" value="Cyt_P450"/>
</dbReference>
<sequence>MNVSGLFYILERRTRPDLPILSGFHAMSFLQLLVALICALAVPLSLVLLIDTKKKRKASRNLPPGPRKLPIIGNLHQLGSLPHRSLAQLSKRYGQIMFLQLGSIPTLVISSEEVAREVFKAHDRTFSGRPAFYAVKKLTYNCSDVSFGAYGDSWRELRKIVILELLSSKRVQLFESVRKEEVKLMLDAITSSPGPVNIGELALLLANNIVCRVTFGKKWQAEGGGVKSKFHETLRETQSVAGGFCVADLFPQIAWFNRLNGFKAKVEKSFSELDKLYNEVIEEHRDPKRPKPDHEDLVDVLLRLQRDPNRMITLTDEQIKGVLTDTFNAGSDSAAATLVWTMTELARHPSMMRKAQEEVREAAKGKLQVEESDLLGLTYLTSVIKEALRLHPPLPLLIPRATIEDCKIKGYEIPRGTTVFINLTAISTDPKSWENPEEFRPERFLSSSIDFNGQNYEFLPFGSGRRGCPGINFGVVIVELALANLLHRFNWKQPEGMSVEDIDMEEAYGLTTFKRTPLCLIATPVTG</sequence>
<organism evidence="11 12">
    <name type="scientific">Eucalyptus globulus</name>
    <name type="common">Tasmanian blue gum</name>
    <dbReference type="NCBI Taxonomy" id="34317"/>
    <lineage>
        <taxon>Eukaryota</taxon>
        <taxon>Viridiplantae</taxon>
        <taxon>Streptophyta</taxon>
        <taxon>Embryophyta</taxon>
        <taxon>Tracheophyta</taxon>
        <taxon>Spermatophyta</taxon>
        <taxon>Magnoliopsida</taxon>
        <taxon>eudicotyledons</taxon>
        <taxon>Gunneridae</taxon>
        <taxon>Pentapetalae</taxon>
        <taxon>rosids</taxon>
        <taxon>malvids</taxon>
        <taxon>Myrtales</taxon>
        <taxon>Myrtaceae</taxon>
        <taxon>Myrtoideae</taxon>
        <taxon>Eucalypteae</taxon>
        <taxon>Eucalyptus</taxon>
    </lineage>
</organism>
<dbReference type="Proteomes" id="UP001634007">
    <property type="component" value="Unassembled WGS sequence"/>
</dbReference>